<evidence type="ECO:0000313" key="2">
    <source>
        <dbReference type="Proteomes" id="UP001497382"/>
    </source>
</evidence>
<name>A0AAV2AED8_9ARAC</name>
<reference evidence="1 2" key="1">
    <citation type="submission" date="2024-04" db="EMBL/GenBank/DDBJ databases">
        <authorList>
            <person name="Rising A."/>
            <person name="Reimegard J."/>
            <person name="Sonavane S."/>
            <person name="Akerstrom W."/>
            <person name="Nylinder S."/>
            <person name="Hedman E."/>
            <person name="Kallberg Y."/>
        </authorList>
    </citation>
    <scope>NUCLEOTIDE SEQUENCE [LARGE SCALE GENOMIC DNA]</scope>
</reference>
<sequence>MNKHVNLLVFCKNMNAFRIKALPNIRTGSLEIKLLLLLLKT</sequence>
<dbReference type="Proteomes" id="UP001497382">
    <property type="component" value="Unassembled WGS sequence"/>
</dbReference>
<keyword evidence="2" id="KW-1185">Reference proteome</keyword>
<dbReference type="EMBL" id="CAXIEN010000154">
    <property type="protein sequence ID" value="CAL1282297.1"/>
    <property type="molecule type" value="Genomic_DNA"/>
</dbReference>
<protein>
    <submittedName>
        <fullName evidence="1">Uncharacterized protein</fullName>
    </submittedName>
</protein>
<comment type="caution">
    <text evidence="1">The sequence shown here is derived from an EMBL/GenBank/DDBJ whole genome shotgun (WGS) entry which is preliminary data.</text>
</comment>
<evidence type="ECO:0000313" key="1">
    <source>
        <dbReference type="EMBL" id="CAL1282297.1"/>
    </source>
</evidence>
<proteinExistence type="predicted"/>
<accession>A0AAV2AED8</accession>
<dbReference type="AlphaFoldDB" id="A0AAV2AED8"/>
<organism evidence="1 2">
    <name type="scientific">Larinioides sclopetarius</name>
    <dbReference type="NCBI Taxonomy" id="280406"/>
    <lineage>
        <taxon>Eukaryota</taxon>
        <taxon>Metazoa</taxon>
        <taxon>Ecdysozoa</taxon>
        <taxon>Arthropoda</taxon>
        <taxon>Chelicerata</taxon>
        <taxon>Arachnida</taxon>
        <taxon>Araneae</taxon>
        <taxon>Araneomorphae</taxon>
        <taxon>Entelegynae</taxon>
        <taxon>Araneoidea</taxon>
        <taxon>Araneidae</taxon>
        <taxon>Larinioides</taxon>
    </lineage>
</organism>
<gene>
    <name evidence="1" type="ORF">LARSCL_LOCUS12021</name>
</gene>